<dbReference type="Proteomes" id="UP001159363">
    <property type="component" value="Chromosome 2"/>
</dbReference>
<accession>A0ABQ9IBB0</accession>
<evidence type="ECO:0000313" key="2">
    <source>
        <dbReference type="Proteomes" id="UP001159363"/>
    </source>
</evidence>
<keyword evidence="2" id="KW-1185">Reference proteome</keyword>
<comment type="caution">
    <text evidence="1">The sequence shown here is derived from an EMBL/GenBank/DDBJ whole genome shotgun (WGS) entry which is preliminary data.</text>
</comment>
<dbReference type="EMBL" id="JARBHB010000002">
    <property type="protein sequence ID" value="KAJ8893958.1"/>
    <property type="molecule type" value="Genomic_DNA"/>
</dbReference>
<organism evidence="1 2">
    <name type="scientific">Dryococelus australis</name>
    <dbReference type="NCBI Taxonomy" id="614101"/>
    <lineage>
        <taxon>Eukaryota</taxon>
        <taxon>Metazoa</taxon>
        <taxon>Ecdysozoa</taxon>
        <taxon>Arthropoda</taxon>
        <taxon>Hexapoda</taxon>
        <taxon>Insecta</taxon>
        <taxon>Pterygota</taxon>
        <taxon>Neoptera</taxon>
        <taxon>Polyneoptera</taxon>
        <taxon>Phasmatodea</taxon>
        <taxon>Verophasmatodea</taxon>
        <taxon>Anareolatae</taxon>
        <taxon>Phasmatidae</taxon>
        <taxon>Eurycanthinae</taxon>
        <taxon>Dryococelus</taxon>
    </lineage>
</organism>
<reference evidence="1 2" key="1">
    <citation type="submission" date="2023-02" db="EMBL/GenBank/DDBJ databases">
        <title>LHISI_Scaffold_Assembly.</title>
        <authorList>
            <person name="Stuart O.P."/>
            <person name="Cleave R."/>
            <person name="Magrath M.J.L."/>
            <person name="Mikheyev A.S."/>
        </authorList>
    </citation>
    <scope>NUCLEOTIDE SEQUENCE [LARGE SCALE GENOMIC DNA]</scope>
    <source>
        <strain evidence="1">Daus_M_001</strain>
        <tissue evidence="1">Leg muscle</tissue>
    </source>
</reference>
<proteinExistence type="predicted"/>
<evidence type="ECO:0000313" key="1">
    <source>
        <dbReference type="EMBL" id="KAJ8893958.1"/>
    </source>
</evidence>
<name>A0ABQ9IBB0_9NEOP</name>
<sequence length="163" mass="18064">MTDYNRQLVQYILQKMGCGDNTSALKWNILQAMHRLCLAWSRLKPSTIANCFTKAGFPAGTDENDFKIMKQMSANLNGLNGESSHCDFASVDNQLATCSPESDDIPVEENIQVNNGSGDEEACSALDVLKRFFMTSTNLSYHMAVLQSMERDVAREIGAAKKQ</sequence>
<gene>
    <name evidence="1" type="ORF">PR048_006559</name>
</gene>
<protein>
    <submittedName>
        <fullName evidence="1">Uncharacterized protein</fullName>
    </submittedName>
</protein>